<name>A0AAV9RAQ4_9TELE</name>
<feature type="region of interest" description="Disordered" evidence="7">
    <location>
        <begin position="23"/>
        <end position="184"/>
    </location>
</feature>
<feature type="region of interest" description="Disordered" evidence="7">
    <location>
        <begin position="397"/>
        <end position="416"/>
    </location>
</feature>
<dbReference type="AlphaFoldDB" id="A0AAV9RAQ4"/>
<reference evidence="9 10" key="1">
    <citation type="submission" date="2021-06" db="EMBL/GenBank/DDBJ databases">
        <authorList>
            <person name="Palmer J.M."/>
        </authorList>
    </citation>
    <scope>NUCLEOTIDE SEQUENCE [LARGE SCALE GENOMIC DNA]</scope>
    <source>
        <strain evidence="9 10">MEX-2019</strain>
        <tissue evidence="9">Muscle</tissue>
    </source>
</reference>
<dbReference type="Proteomes" id="UP001311232">
    <property type="component" value="Unassembled WGS sequence"/>
</dbReference>
<feature type="domain" description="C3H1-type" evidence="8">
    <location>
        <begin position="730"/>
        <end position="753"/>
    </location>
</feature>
<gene>
    <name evidence="9" type="ORF">CRENBAI_002420</name>
</gene>
<evidence type="ECO:0000256" key="7">
    <source>
        <dbReference type="SAM" id="MobiDB-lite"/>
    </source>
</evidence>
<dbReference type="SUPFAM" id="SSF90229">
    <property type="entry name" value="CCCH zinc finger"/>
    <property type="match status" value="1"/>
</dbReference>
<feature type="region of interest" description="Disordered" evidence="7">
    <location>
        <begin position="499"/>
        <end position="533"/>
    </location>
</feature>
<accession>A0AAV9RAQ4</accession>
<keyword evidence="10" id="KW-1185">Reference proteome</keyword>
<evidence type="ECO:0000256" key="1">
    <source>
        <dbReference type="ARBA" id="ARBA00022723"/>
    </source>
</evidence>
<evidence type="ECO:0000256" key="2">
    <source>
        <dbReference type="ARBA" id="ARBA00022737"/>
    </source>
</evidence>
<evidence type="ECO:0000256" key="3">
    <source>
        <dbReference type="ARBA" id="ARBA00022771"/>
    </source>
</evidence>
<evidence type="ECO:0000256" key="5">
    <source>
        <dbReference type="ARBA" id="ARBA00071600"/>
    </source>
</evidence>
<dbReference type="FunFam" id="4.10.1000.10:FF:000008">
    <property type="entry name" value="zinc finger CCCH domain-containing protein 3"/>
    <property type="match status" value="1"/>
</dbReference>
<dbReference type="Gene3D" id="4.10.1000.10">
    <property type="entry name" value="Zinc finger, CCCH-type"/>
    <property type="match status" value="1"/>
</dbReference>
<dbReference type="GO" id="GO:0005634">
    <property type="term" value="C:nucleus"/>
    <property type="evidence" value="ECO:0007669"/>
    <property type="project" value="TreeGrafter"/>
</dbReference>
<feature type="compositionally biased region" description="Polar residues" evidence="7">
    <location>
        <begin position="49"/>
        <end position="60"/>
    </location>
</feature>
<evidence type="ECO:0000313" key="10">
    <source>
        <dbReference type="Proteomes" id="UP001311232"/>
    </source>
</evidence>
<evidence type="ECO:0000256" key="4">
    <source>
        <dbReference type="ARBA" id="ARBA00022833"/>
    </source>
</evidence>
<feature type="domain" description="C3H1-type" evidence="8">
    <location>
        <begin position="754"/>
        <end position="780"/>
    </location>
</feature>
<feature type="compositionally biased region" description="Polar residues" evidence="7">
    <location>
        <begin position="152"/>
        <end position="183"/>
    </location>
</feature>
<feature type="compositionally biased region" description="Polar residues" evidence="7">
    <location>
        <begin position="77"/>
        <end position="135"/>
    </location>
</feature>
<dbReference type="InterPro" id="IPR036855">
    <property type="entry name" value="Znf_CCCH_sf"/>
</dbReference>
<feature type="zinc finger region" description="C3H1-type" evidence="6">
    <location>
        <begin position="754"/>
        <end position="780"/>
    </location>
</feature>
<comment type="caution">
    <text evidence="9">The sequence shown here is derived from an EMBL/GenBank/DDBJ whole genome shotgun (WGS) entry which is preliminary data.</text>
</comment>
<dbReference type="InterPro" id="IPR000571">
    <property type="entry name" value="Znf_CCCH"/>
</dbReference>
<dbReference type="PANTHER" id="PTHR46156:SF1">
    <property type="entry name" value="ZINC FINGER CCCH DOMAIN-CONTAINING PROTEIN 3"/>
    <property type="match status" value="1"/>
</dbReference>
<evidence type="ECO:0000256" key="6">
    <source>
        <dbReference type="PROSITE-ProRule" id="PRU00723"/>
    </source>
</evidence>
<feature type="compositionally biased region" description="Polar residues" evidence="7">
    <location>
        <begin position="499"/>
        <end position="512"/>
    </location>
</feature>
<dbReference type="SMART" id="SM00356">
    <property type="entry name" value="ZnF_C3H1"/>
    <property type="match status" value="4"/>
</dbReference>
<dbReference type="PANTHER" id="PTHR46156">
    <property type="entry name" value="CCCH ZINGC FINGER"/>
    <property type="match status" value="1"/>
</dbReference>
<evidence type="ECO:0000313" key="9">
    <source>
        <dbReference type="EMBL" id="KAK5605991.1"/>
    </source>
</evidence>
<keyword evidence="3 6" id="KW-0863">Zinc-finger</keyword>
<feature type="region of interest" description="Disordered" evidence="7">
    <location>
        <begin position="222"/>
        <end position="268"/>
    </location>
</feature>
<feature type="compositionally biased region" description="Basic and acidic residues" evidence="7">
    <location>
        <begin position="24"/>
        <end position="38"/>
    </location>
</feature>
<dbReference type="GO" id="GO:0008270">
    <property type="term" value="F:zinc ion binding"/>
    <property type="evidence" value="ECO:0007669"/>
    <property type="project" value="UniProtKB-KW"/>
</dbReference>
<organism evidence="9 10">
    <name type="scientific">Crenichthys baileyi</name>
    <name type="common">White River springfish</name>
    <dbReference type="NCBI Taxonomy" id="28760"/>
    <lineage>
        <taxon>Eukaryota</taxon>
        <taxon>Metazoa</taxon>
        <taxon>Chordata</taxon>
        <taxon>Craniata</taxon>
        <taxon>Vertebrata</taxon>
        <taxon>Euteleostomi</taxon>
        <taxon>Actinopterygii</taxon>
        <taxon>Neopterygii</taxon>
        <taxon>Teleostei</taxon>
        <taxon>Neoteleostei</taxon>
        <taxon>Acanthomorphata</taxon>
        <taxon>Ovalentaria</taxon>
        <taxon>Atherinomorphae</taxon>
        <taxon>Cyprinodontiformes</taxon>
        <taxon>Goodeidae</taxon>
        <taxon>Crenichthys</taxon>
    </lineage>
</organism>
<dbReference type="PROSITE" id="PS50103">
    <property type="entry name" value="ZF_C3H1"/>
    <property type="match status" value="3"/>
</dbReference>
<keyword evidence="4 6" id="KW-0862">Zinc</keyword>
<feature type="domain" description="C3H1-type" evidence="8">
    <location>
        <begin position="698"/>
        <end position="726"/>
    </location>
</feature>
<evidence type="ECO:0000259" key="8">
    <source>
        <dbReference type="PROSITE" id="PS50103"/>
    </source>
</evidence>
<protein>
    <recommendedName>
        <fullName evidence="5">Zinc finger CCCH domain-containing protein 3</fullName>
    </recommendedName>
</protein>
<keyword evidence="2" id="KW-0677">Repeat</keyword>
<feature type="zinc finger region" description="C3H1-type" evidence="6">
    <location>
        <begin position="730"/>
        <end position="753"/>
    </location>
</feature>
<dbReference type="EMBL" id="JAHHUM010002126">
    <property type="protein sequence ID" value="KAK5605991.1"/>
    <property type="molecule type" value="Genomic_DNA"/>
</dbReference>
<sequence length="861" mass="95067">MEEREALKRQIELLQDLINKHRSVHGDEPITAEGRRLPEAPTAGRGRGFSTSFVHPQSSRGRPYDHQSRGSWRKTYSLRNNCPQSTVRQPSAVPSTSLRPSTSQYGTGSISATINSKSPETNLSKTASSSSGNLTQKKEGITSRKIGMSGAETEQLNTLSERQRLSSGSTNMQGDVSKTQEGQQKAENRFVILPEKKTGASFKFPSSVSTNSLHSQCRIQIQNKSSLNNKTSPETCKTNKSPTLRTLSSNPTRPNLLSPSKQPQHSFQHTPSQILHGHVNAPFLKKSKFTWVKNQTVDLELKATSSVSAPISRIAASPTSVLKAAVTVGSPLSGALSKKTPSRKFPRKLSPVTVAPKTSMYRWVSSSGVQTKNQRKLLSPKTVTVPQRSLERGDVDKKLKPTFSPSARPKREIAASSASSTLVSRYRWKAGGQIAAGSGTGTAAVPRRRSTFHWTAEKSNKGLKMGHVSPTYPQRAYLRSPPPSVFTLHSRMKIIRRTASSVGGSEKTSTLASGKFPPRSRLHTFSRSPAGVRRTPSRELVCFGRHKLRKISPTFSKTNTVSPSHLSPTSKRVFRTRYKMVTRPGTSATHAPQYNPALSWRARKIQSARTFLQNRLRGPYDKQQPSSRQWTGIRMCWIRGSLYRVSANKLSRTVTPQTSIDRRGKSSSPHVCASLARHFASRAVMRSLAIIRQARQKRQQKQYCMYYNRFGKCNRGTSCPFIHDPDKVAVCTRFLRGTCKQADGTCPFSHKVAKEKMPVCSYFLKGICNNSDCPYSHVYVSRKAEVCEDFVKGYCPEGEKQAVIIDGKTAEDGTLSRAGRHHSSSGVKSALRLHFFSSSPSSPIILPHSGFVSSSILSRSP</sequence>
<proteinExistence type="predicted"/>
<dbReference type="Pfam" id="PF00642">
    <property type="entry name" value="zf-CCCH"/>
    <property type="match status" value="1"/>
</dbReference>
<keyword evidence="1 6" id="KW-0479">Metal-binding</keyword>
<feature type="zinc finger region" description="C3H1-type" evidence="6">
    <location>
        <begin position="698"/>
        <end position="726"/>
    </location>
</feature>